<evidence type="ECO:0000313" key="2">
    <source>
        <dbReference type="Proteomes" id="UP001642540"/>
    </source>
</evidence>
<accession>A0ABP1RUF0</accession>
<organism evidence="1 2">
    <name type="scientific">Orchesella dallaii</name>
    <dbReference type="NCBI Taxonomy" id="48710"/>
    <lineage>
        <taxon>Eukaryota</taxon>
        <taxon>Metazoa</taxon>
        <taxon>Ecdysozoa</taxon>
        <taxon>Arthropoda</taxon>
        <taxon>Hexapoda</taxon>
        <taxon>Collembola</taxon>
        <taxon>Entomobryomorpha</taxon>
        <taxon>Entomobryoidea</taxon>
        <taxon>Orchesellidae</taxon>
        <taxon>Orchesellinae</taxon>
        <taxon>Orchesella</taxon>
    </lineage>
</organism>
<reference evidence="1 2" key="1">
    <citation type="submission" date="2024-08" db="EMBL/GenBank/DDBJ databases">
        <authorList>
            <person name="Cucini C."/>
            <person name="Frati F."/>
        </authorList>
    </citation>
    <scope>NUCLEOTIDE SEQUENCE [LARGE SCALE GENOMIC DNA]</scope>
</reference>
<dbReference type="EMBL" id="CAXLJM020000110">
    <property type="protein sequence ID" value="CAL8135993.1"/>
    <property type="molecule type" value="Genomic_DNA"/>
</dbReference>
<dbReference type="Proteomes" id="UP001642540">
    <property type="component" value="Unassembled WGS sequence"/>
</dbReference>
<gene>
    <name evidence="1" type="ORF">ODALV1_LOCUS26235</name>
</gene>
<comment type="caution">
    <text evidence="1">The sequence shown here is derived from an EMBL/GenBank/DDBJ whole genome shotgun (WGS) entry which is preliminary data.</text>
</comment>
<evidence type="ECO:0000313" key="1">
    <source>
        <dbReference type="EMBL" id="CAL8135993.1"/>
    </source>
</evidence>
<protein>
    <submittedName>
        <fullName evidence="1">Uncharacterized protein</fullName>
    </submittedName>
</protein>
<keyword evidence="2" id="KW-1185">Reference proteome</keyword>
<sequence length="158" mass="19263">MGIMSNVTSFERVLKDGKLFFKSVLVQINRISQHIFASYTILDVFSQNRWYVPYNYELSVQNLKRIRFTELEISQLLQKRTSFNLNLEWIKKTPVESLKYLKRLIYQRKKYSTSDLNMNVQFDNNLNRFKRRKIRDLRKMWGCHTYFSRIDQHFSNES</sequence>
<name>A0ABP1RUF0_9HEXA</name>
<proteinExistence type="predicted"/>